<reference evidence="1" key="1">
    <citation type="submission" date="2019-08" db="EMBL/GenBank/DDBJ databases">
        <authorList>
            <person name="Kucharzyk K."/>
            <person name="Murdoch R.W."/>
            <person name="Higgins S."/>
            <person name="Loffler F."/>
        </authorList>
    </citation>
    <scope>NUCLEOTIDE SEQUENCE</scope>
</reference>
<name>A0A645H6A3_9ZZZZ</name>
<accession>A0A645H6A3</accession>
<gene>
    <name evidence="1" type="ORF">SDC9_178837</name>
</gene>
<proteinExistence type="predicted"/>
<dbReference type="AlphaFoldDB" id="A0A645H6A3"/>
<evidence type="ECO:0008006" key="2">
    <source>
        <dbReference type="Google" id="ProtNLM"/>
    </source>
</evidence>
<evidence type="ECO:0000313" key="1">
    <source>
        <dbReference type="EMBL" id="MPN31363.1"/>
    </source>
</evidence>
<protein>
    <recommendedName>
        <fullName evidence="2">TonB-dependent receptor SusC</fullName>
    </recommendedName>
</protein>
<comment type="caution">
    <text evidence="1">The sequence shown here is derived from an EMBL/GenBank/DDBJ whole genome shotgun (WGS) entry which is preliminary data.</text>
</comment>
<organism evidence="1">
    <name type="scientific">bioreactor metagenome</name>
    <dbReference type="NCBI Taxonomy" id="1076179"/>
    <lineage>
        <taxon>unclassified sequences</taxon>
        <taxon>metagenomes</taxon>
        <taxon>ecological metagenomes</taxon>
    </lineage>
</organism>
<dbReference type="EMBL" id="VSSQ01082863">
    <property type="protein sequence ID" value="MPN31363.1"/>
    <property type="molecule type" value="Genomic_DNA"/>
</dbReference>
<sequence>MTLAILFKGAAKVEYYRAGLGNDAGWIPFYNGELGNVIKLANNPANRWTPAWYSGTTETENPAAEFPRLSYGGNANNSQLSTFWKRDGSYVRLQEVSMRYKIDNYTWMNSLGLQSIDLEFVANNLFTIDNVKYFDPEQATYNGGAYPIPTSYTFQLYLNF</sequence>